<dbReference type="CDD" id="cd03017">
    <property type="entry name" value="PRX_BCP"/>
    <property type="match status" value="1"/>
</dbReference>
<evidence type="ECO:0000256" key="4">
    <source>
        <dbReference type="ARBA" id="ARBA00022862"/>
    </source>
</evidence>
<comment type="similarity">
    <text evidence="9">Belongs to the peroxiredoxin family. BCP/PrxQ subfamily.</text>
</comment>
<dbReference type="GO" id="GO:0005737">
    <property type="term" value="C:cytoplasm"/>
    <property type="evidence" value="ECO:0007669"/>
    <property type="project" value="TreeGrafter"/>
</dbReference>
<keyword evidence="6" id="KW-1015">Disulfide bond</keyword>
<organism evidence="12">
    <name type="scientific">marine sediment metagenome</name>
    <dbReference type="NCBI Taxonomy" id="412755"/>
    <lineage>
        <taxon>unclassified sequences</taxon>
        <taxon>metagenomes</taxon>
        <taxon>ecological metagenomes</taxon>
    </lineage>
</organism>
<dbReference type="EMBL" id="LAZR01055950">
    <property type="protein sequence ID" value="KKK75256.1"/>
    <property type="molecule type" value="Genomic_DNA"/>
</dbReference>
<reference evidence="12" key="1">
    <citation type="journal article" date="2015" name="Nature">
        <title>Complex archaea that bridge the gap between prokaryotes and eukaryotes.</title>
        <authorList>
            <person name="Spang A."/>
            <person name="Saw J.H."/>
            <person name="Jorgensen S.L."/>
            <person name="Zaremba-Niedzwiedzka K."/>
            <person name="Martijn J."/>
            <person name="Lind A.E."/>
            <person name="van Eijk R."/>
            <person name="Schleper C."/>
            <person name="Guy L."/>
            <person name="Ettema T.J."/>
        </authorList>
    </citation>
    <scope>NUCLEOTIDE SEQUENCE</scope>
</reference>
<evidence type="ECO:0000256" key="5">
    <source>
        <dbReference type="ARBA" id="ARBA00023002"/>
    </source>
</evidence>
<keyword evidence="3" id="KW-0575">Peroxidase</keyword>
<dbReference type="PROSITE" id="PS51257">
    <property type="entry name" value="PROKAR_LIPOPROTEIN"/>
    <property type="match status" value="1"/>
</dbReference>
<dbReference type="InterPro" id="IPR050924">
    <property type="entry name" value="Peroxiredoxin_BCP/PrxQ"/>
</dbReference>
<evidence type="ECO:0000256" key="9">
    <source>
        <dbReference type="ARBA" id="ARBA00038489"/>
    </source>
</evidence>
<dbReference type="PANTHER" id="PTHR42801">
    <property type="entry name" value="THIOREDOXIN-DEPENDENT PEROXIDE REDUCTASE"/>
    <property type="match status" value="1"/>
</dbReference>
<dbReference type="PROSITE" id="PS51352">
    <property type="entry name" value="THIOREDOXIN_2"/>
    <property type="match status" value="1"/>
</dbReference>
<comment type="caution">
    <text evidence="12">The sequence shown here is derived from an EMBL/GenBank/DDBJ whole genome shotgun (WGS) entry which is preliminary data.</text>
</comment>
<evidence type="ECO:0000256" key="6">
    <source>
        <dbReference type="ARBA" id="ARBA00023157"/>
    </source>
</evidence>
<dbReference type="GO" id="GO:0008379">
    <property type="term" value="F:thioredoxin peroxidase activity"/>
    <property type="evidence" value="ECO:0007669"/>
    <property type="project" value="TreeGrafter"/>
</dbReference>
<evidence type="ECO:0000256" key="1">
    <source>
        <dbReference type="ARBA" id="ARBA00011245"/>
    </source>
</evidence>
<dbReference type="SUPFAM" id="SSF52833">
    <property type="entry name" value="Thioredoxin-like"/>
    <property type="match status" value="1"/>
</dbReference>
<evidence type="ECO:0000313" key="12">
    <source>
        <dbReference type="EMBL" id="KKK75256.1"/>
    </source>
</evidence>
<dbReference type="EC" id="1.11.1.24" evidence="2"/>
<dbReference type="InterPro" id="IPR036249">
    <property type="entry name" value="Thioredoxin-like_sf"/>
</dbReference>
<name>A0A0F9ASU3_9ZZZZ</name>
<feature type="domain" description="Thioredoxin" evidence="11">
    <location>
        <begin position="35"/>
        <end position="188"/>
    </location>
</feature>
<comment type="subunit">
    <text evidence="1">Monomer.</text>
</comment>
<dbReference type="PANTHER" id="PTHR42801:SF4">
    <property type="entry name" value="AHPC_TSA FAMILY PROTEIN"/>
    <property type="match status" value="1"/>
</dbReference>
<evidence type="ECO:0000259" key="11">
    <source>
        <dbReference type="PROSITE" id="PS51352"/>
    </source>
</evidence>
<protein>
    <recommendedName>
        <fullName evidence="2">thioredoxin-dependent peroxiredoxin</fullName>
        <ecNumber evidence="2">1.11.1.24</ecNumber>
    </recommendedName>
    <alternativeName>
        <fullName evidence="8">Thioredoxin peroxidase</fullName>
    </alternativeName>
</protein>
<dbReference type="Pfam" id="PF00578">
    <property type="entry name" value="AhpC-TSA"/>
    <property type="match status" value="1"/>
</dbReference>
<evidence type="ECO:0000256" key="10">
    <source>
        <dbReference type="ARBA" id="ARBA00049091"/>
    </source>
</evidence>
<keyword evidence="7" id="KW-0676">Redox-active center</keyword>
<dbReference type="FunFam" id="3.40.30.10:FF:000007">
    <property type="entry name" value="Thioredoxin-dependent thiol peroxidase"/>
    <property type="match status" value="1"/>
</dbReference>
<proteinExistence type="inferred from homology"/>
<dbReference type="InterPro" id="IPR013766">
    <property type="entry name" value="Thioredoxin_domain"/>
</dbReference>
<keyword evidence="5" id="KW-0560">Oxidoreductase</keyword>
<sequence length="189" mass="21542">MKKLIVLVFALTGTALIAGCSDEFTPQRMEEAAAQAPMTKAPHFTLMDQNERWVTLSGMRGKWVVLYFYPRDDTPGCACQATEFTKLLTSFEKMNSLVYGVSPDDPATHRKFIEKYRIRINLLADPGHKMMRQYGGWVDSYLGEKKTGRVIRSTMIIDPDGIIRHHWTEVIPQGHAKRVRQKLKELQAG</sequence>
<evidence type="ECO:0000256" key="7">
    <source>
        <dbReference type="ARBA" id="ARBA00023284"/>
    </source>
</evidence>
<dbReference type="Gene3D" id="3.40.30.10">
    <property type="entry name" value="Glutaredoxin"/>
    <property type="match status" value="1"/>
</dbReference>
<gene>
    <name evidence="12" type="ORF">LCGC14_2875520</name>
</gene>
<evidence type="ECO:0000256" key="3">
    <source>
        <dbReference type="ARBA" id="ARBA00022559"/>
    </source>
</evidence>
<dbReference type="AlphaFoldDB" id="A0A0F9ASU3"/>
<accession>A0A0F9ASU3</accession>
<dbReference type="InterPro" id="IPR000866">
    <property type="entry name" value="AhpC/TSA"/>
</dbReference>
<evidence type="ECO:0000256" key="2">
    <source>
        <dbReference type="ARBA" id="ARBA00013017"/>
    </source>
</evidence>
<keyword evidence="4" id="KW-0049">Antioxidant</keyword>
<dbReference type="GO" id="GO:0045454">
    <property type="term" value="P:cell redox homeostasis"/>
    <property type="evidence" value="ECO:0007669"/>
    <property type="project" value="TreeGrafter"/>
</dbReference>
<evidence type="ECO:0000256" key="8">
    <source>
        <dbReference type="ARBA" id="ARBA00032824"/>
    </source>
</evidence>
<comment type="catalytic activity">
    <reaction evidence="10">
        <text>a hydroperoxide + [thioredoxin]-dithiol = an alcohol + [thioredoxin]-disulfide + H2O</text>
        <dbReference type="Rhea" id="RHEA:62620"/>
        <dbReference type="Rhea" id="RHEA-COMP:10698"/>
        <dbReference type="Rhea" id="RHEA-COMP:10700"/>
        <dbReference type="ChEBI" id="CHEBI:15377"/>
        <dbReference type="ChEBI" id="CHEBI:29950"/>
        <dbReference type="ChEBI" id="CHEBI:30879"/>
        <dbReference type="ChEBI" id="CHEBI:35924"/>
        <dbReference type="ChEBI" id="CHEBI:50058"/>
        <dbReference type="EC" id="1.11.1.24"/>
    </reaction>
</comment>
<dbReference type="GO" id="GO:0034599">
    <property type="term" value="P:cellular response to oxidative stress"/>
    <property type="evidence" value="ECO:0007669"/>
    <property type="project" value="TreeGrafter"/>
</dbReference>